<accession>V5WDX2</accession>
<dbReference type="OrthoDB" id="5297841at2"/>
<dbReference type="STRING" id="1307761.L21SP2_0555"/>
<dbReference type="RefSeq" id="WP_024266919.1">
    <property type="nucleotide sequence ID" value="NC_023035.1"/>
</dbReference>
<name>V5WDX2_9SPIO</name>
<proteinExistence type="predicted"/>
<protein>
    <submittedName>
        <fullName evidence="1">Uncharacterized protein</fullName>
    </submittedName>
</protein>
<sequence length="341" mass="38186">MHVCIIFPRGQKHFSRLPGSRRFGIGALVISLLPFLLLSSCADPLAWPEAPLYSQDTVSRLQGNLEELAAENPGYTAPEQISTENDYPESREEAIDAIRGNYGHFDVVAYQDRSTKTPMNSFIVSYGYTEFVPEPVHGDIRLVQQNRFLFADYILNQGGVETSFDPSAVQAIKPRNSRVELYVEDGLWRMYRPETPVLLGVQGDPDISLEQNIQAGRAAGLSDERLFPDDDGDGNPGVTVKLKIAGIIHGELYIARREIYRNHLTLHPGGIISGHVEDLSEQYVIDANMKILRQQSESLQFGGPGLNPIYLIPLNRNINSAEQLLEIRDRIFPPSPEFVRK</sequence>
<evidence type="ECO:0000313" key="1">
    <source>
        <dbReference type="EMBL" id="AHC13987.1"/>
    </source>
</evidence>
<keyword evidence="2" id="KW-1185">Reference proteome</keyword>
<dbReference type="KEGG" id="slr:L21SP2_0555"/>
<dbReference type="Proteomes" id="UP000018680">
    <property type="component" value="Chromosome"/>
</dbReference>
<dbReference type="AlphaFoldDB" id="V5WDX2"/>
<organism evidence="1 2">
    <name type="scientific">Salinispira pacifica</name>
    <dbReference type="NCBI Taxonomy" id="1307761"/>
    <lineage>
        <taxon>Bacteria</taxon>
        <taxon>Pseudomonadati</taxon>
        <taxon>Spirochaetota</taxon>
        <taxon>Spirochaetia</taxon>
        <taxon>Spirochaetales</taxon>
        <taxon>Spirochaetaceae</taxon>
        <taxon>Salinispira</taxon>
    </lineage>
</organism>
<dbReference type="HOGENOM" id="CLU_813510_0_0_12"/>
<dbReference type="EMBL" id="CP006939">
    <property type="protein sequence ID" value="AHC13987.1"/>
    <property type="molecule type" value="Genomic_DNA"/>
</dbReference>
<reference evidence="1 2" key="1">
    <citation type="journal article" date="2015" name="Stand. Genomic Sci.">
        <title>Complete genome sequence and description of Salinispira pacifica gen. nov., sp. nov., a novel spirochaete isolated form a hypersaline microbial mat.</title>
        <authorList>
            <person name="Ben Hania W."/>
            <person name="Joseph M."/>
            <person name="Schumann P."/>
            <person name="Bunk B."/>
            <person name="Fiebig A."/>
            <person name="Sproer C."/>
            <person name="Klenk H.P."/>
            <person name="Fardeau M.L."/>
            <person name="Spring S."/>
        </authorList>
    </citation>
    <scope>NUCLEOTIDE SEQUENCE [LARGE SCALE GENOMIC DNA]</scope>
    <source>
        <strain evidence="1 2">L21-RPul-D2</strain>
    </source>
</reference>
<evidence type="ECO:0000313" key="2">
    <source>
        <dbReference type="Proteomes" id="UP000018680"/>
    </source>
</evidence>
<gene>
    <name evidence="1" type="ORF">L21SP2_0555</name>
</gene>